<dbReference type="GO" id="GO:0004018">
    <property type="term" value="F:N6-(1,2-dicarboxyethyl)AMP AMP-lyase (fumarate-forming) activity"/>
    <property type="evidence" value="ECO:0007669"/>
    <property type="project" value="InterPro"/>
</dbReference>
<comment type="catalytic activity">
    <reaction evidence="1">
        <text>(2S)-2-[5-amino-1-(5-phospho-beta-D-ribosyl)imidazole-4-carboxamido]succinate = 5-amino-1-(5-phospho-beta-D-ribosyl)imidazole-4-carboxamide + fumarate</text>
        <dbReference type="Rhea" id="RHEA:23920"/>
        <dbReference type="ChEBI" id="CHEBI:29806"/>
        <dbReference type="ChEBI" id="CHEBI:58443"/>
        <dbReference type="ChEBI" id="CHEBI:58475"/>
        <dbReference type="EC" id="4.3.2.2"/>
    </reaction>
</comment>
<dbReference type="PANTHER" id="PTHR43172:SF1">
    <property type="entry name" value="ADENYLOSUCCINATE LYASE"/>
    <property type="match status" value="1"/>
</dbReference>
<dbReference type="GO" id="GO:0006189">
    <property type="term" value="P:'de novo' IMP biosynthetic process"/>
    <property type="evidence" value="ECO:0007669"/>
    <property type="project" value="UniProtKB-UniPathway"/>
</dbReference>
<comment type="pathway">
    <text evidence="3">Purine metabolism; IMP biosynthesis via de novo pathway; 5-amino-1-(5-phospho-D-ribosyl)imidazole-4-carboxamide from 5-amino-1-(5-phospho-D-ribosyl)imidazole-4-carboxylate: step 2/2.</text>
</comment>
<dbReference type="WBParaSite" id="Pan_g11670.t1">
    <property type="protein sequence ID" value="Pan_g11670.t1"/>
    <property type="gene ID" value="Pan_g11670"/>
</dbReference>
<evidence type="ECO:0000256" key="6">
    <source>
        <dbReference type="ARBA" id="ARBA00011668"/>
    </source>
</evidence>
<accession>A0A7E4ZQN7</accession>
<dbReference type="PROSITE" id="PS00163">
    <property type="entry name" value="FUMARATE_LYASES"/>
    <property type="match status" value="1"/>
</dbReference>
<evidence type="ECO:0000256" key="9">
    <source>
        <dbReference type="ARBA" id="ARBA00022755"/>
    </source>
</evidence>
<evidence type="ECO:0000256" key="2">
    <source>
        <dbReference type="ARBA" id="ARBA00002971"/>
    </source>
</evidence>
<dbReference type="NCBIfam" id="TIGR00928">
    <property type="entry name" value="purB"/>
    <property type="match status" value="1"/>
</dbReference>
<feature type="domain" description="Fumarate lyase N-terminal" evidence="13">
    <location>
        <begin position="51"/>
        <end position="306"/>
    </location>
</feature>
<dbReference type="GO" id="GO:0005829">
    <property type="term" value="C:cytosol"/>
    <property type="evidence" value="ECO:0007669"/>
    <property type="project" value="TreeGrafter"/>
</dbReference>
<dbReference type="UniPathway" id="UPA00075">
    <property type="reaction ID" value="UER00336"/>
</dbReference>
<name>A0A7E4ZQN7_PANRE</name>
<keyword evidence="9" id="KW-0658">Purine biosynthesis</keyword>
<evidence type="ECO:0000313" key="14">
    <source>
        <dbReference type="Proteomes" id="UP000492821"/>
    </source>
</evidence>
<dbReference type="AlphaFoldDB" id="A0A7E4ZQN7"/>
<evidence type="ECO:0000256" key="7">
    <source>
        <dbReference type="ARBA" id="ARBA00012339"/>
    </source>
</evidence>
<comment type="subunit">
    <text evidence="6">Homotetramer. Residues from neighboring subunits contribute catalytic and substrate-binding residues to each active site.</text>
</comment>
<dbReference type="EC" id="4.3.2.2" evidence="7"/>
<dbReference type="InterPro" id="IPR000362">
    <property type="entry name" value="Fumarate_lyase_fam"/>
</dbReference>
<dbReference type="PANTHER" id="PTHR43172">
    <property type="entry name" value="ADENYLOSUCCINATE LYASE"/>
    <property type="match status" value="1"/>
</dbReference>
<reference evidence="14" key="1">
    <citation type="journal article" date="2013" name="Genetics">
        <title>The draft genome and transcriptome of Panagrellus redivivus are shaped by the harsh demands of a free-living lifestyle.</title>
        <authorList>
            <person name="Srinivasan J."/>
            <person name="Dillman A.R."/>
            <person name="Macchietto M.G."/>
            <person name="Heikkinen L."/>
            <person name="Lakso M."/>
            <person name="Fracchia K.M."/>
            <person name="Antoshechkin I."/>
            <person name="Mortazavi A."/>
            <person name="Wong G."/>
            <person name="Sternberg P.W."/>
        </authorList>
    </citation>
    <scope>NUCLEOTIDE SEQUENCE [LARGE SCALE GENOMIC DNA]</scope>
    <source>
        <strain evidence="14">MT8872</strain>
    </source>
</reference>
<keyword evidence="14" id="KW-1185">Reference proteome</keyword>
<reference evidence="15" key="2">
    <citation type="submission" date="2020-10" db="UniProtKB">
        <authorList>
            <consortium name="WormBaseParasite"/>
        </authorList>
    </citation>
    <scope>IDENTIFICATION</scope>
</reference>
<proteinExistence type="inferred from homology"/>
<evidence type="ECO:0000256" key="3">
    <source>
        <dbReference type="ARBA" id="ARBA00004706"/>
    </source>
</evidence>
<comment type="function">
    <text evidence="2">Catalyzes two non-sequential steps in de novo AMP synthesis: converts (S)-2-(5-amino-1-(5-phospho-D-ribosyl)imidazole-4-carboxamido)succinate (SAICAR) to fumarate plus 5-amino-1-(5-phospho-D-ribosyl)imidazole-4-carboxamide, and thereby also contributes to de novo IMP synthesis, and converts succinyladenosine monophosphate (SAMP) to AMP and fumarate.</text>
</comment>
<dbReference type="GO" id="GO:0070626">
    <property type="term" value="F:(S)-2-(5-amino-1-(5-phospho-D-ribosyl)imidazole-4-carboxamido) succinate lyase (fumarate-forming) activity"/>
    <property type="evidence" value="ECO:0007669"/>
    <property type="project" value="TreeGrafter"/>
</dbReference>
<dbReference type="UniPathway" id="UPA00074">
    <property type="reaction ID" value="UER00132"/>
</dbReference>
<dbReference type="Gene3D" id="1.10.40.30">
    <property type="entry name" value="Fumarase/aspartase (C-terminal domain)"/>
    <property type="match status" value="1"/>
</dbReference>
<dbReference type="GO" id="GO:0044208">
    <property type="term" value="P:'de novo' AMP biosynthetic process"/>
    <property type="evidence" value="ECO:0007669"/>
    <property type="project" value="UniProtKB-UniPathway"/>
</dbReference>
<dbReference type="InterPro" id="IPR022761">
    <property type="entry name" value="Fumarate_lyase_N"/>
</dbReference>
<evidence type="ECO:0000256" key="4">
    <source>
        <dbReference type="ARBA" id="ARBA00004734"/>
    </source>
</evidence>
<evidence type="ECO:0000256" key="12">
    <source>
        <dbReference type="ARBA" id="ARBA00047513"/>
    </source>
</evidence>
<keyword evidence="10" id="KW-0456">Lyase</keyword>
<evidence type="ECO:0000256" key="10">
    <source>
        <dbReference type="ARBA" id="ARBA00023239"/>
    </source>
</evidence>
<evidence type="ECO:0000313" key="15">
    <source>
        <dbReference type="WBParaSite" id="Pan_g11670.t1"/>
    </source>
</evidence>
<evidence type="ECO:0000259" key="13">
    <source>
        <dbReference type="Pfam" id="PF00206"/>
    </source>
</evidence>
<protein>
    <recommendedName>
        <fullName evidence="8">Adenylosuccinate lyase</fullName>
        <ecNumber evidence="7">4.3.2.2</ecNumber>
    </recommendedName>
    <alternativeName>
        <fullName evidence="11">Adenylosuccinase</fullName>
    </alternativeName>
</protein>
<dbReference type="InterPro" id="IPR008948">
    <property type="entry name" value="L-Aspartase-like"/>
</dbReference>
<dbReference type="InterPro" id="IPR020557">
    <property type="entry name" value="Fumarate_lyase_CS"/>
</dbReference>
<organism evidence="14 15">
    <name type="scientific">Panagrellus redivivus</name>
    <name type="common">Microworm</name>
    <dbReference type="NCBI Taxonomy" id="6233"/>
    <lineage>
        <taxon>Eukaryota</taxon>
        <taxon>Metazoa</taxon>
        <taxon>Ecdysozoa</taxon>
        <taxon>Nematoda</taxon>
        <taxon>Chromadorea</taxon>
        <taxon>Rhabditida</taxon>
        <taxon>Tylenchina</taxon>
        <taxon>Panagrolaimomorpha</taxon>
        <taxon>Panagrolaimoidea</taxon>
        <taxon>Panagrolaimidae</taxon>
        <taxon>Panagrellus</taxon>
    </lineage>
</organism>
<dbReference type="Gene3D" id="1.20.200.10">
    <property type="entry name" value="Fumarase/aspartase (Central domain)"/>
    <property type="match status" value="1"/>
</dbReference>
<evidence type="ECO:0000256" key="1">
    <source>
        <dbReference type="ARBA" id="ARBA00000598"/>
    </source>
</evidence>
<evidence type="ECO:0000256" key="11">
    <source>
        <dbReference type="ARBA" id="ARBA00030717"/>
    </source>
</evidence>
<dbReference type="Proteomes" id="UP000492821">
    <property type="component" value="Unassembled WGS sequence"/>
</dbReference>
<dbReference type="SUPFAM" id="SSF48557">
    <property type="entry name" value="L-aspartase-like"/>
    <property type="match status" value="1"/>
</dbReference>
<evidence type="ECO:0000256" key="8">
    <source>
        <dbReference type="ARBA" id="ARBA00017058"/>
    </source>
</evidence>
<dbReference type="Pfam" id="PF00206">
    <property type="entry name" value="Lyase_1"/>
    <property type="match status" value="1"/>
</dbReference>
<dbReference type="Gene3D" id="1.10.275.60">
    <property type="match status" value="1"/>
</dbReference>
<dbReference type="InterPro" id="IPR004769">
    <property type="entry name" value="Pur_lyase"/>
</dbReference>
<comment type="similarity">
    <text evidence="5">Belongs to the lyase 1 family. Adenylosuccinate lyase subfamily.</text>
</comment>
<evidence type="ECO:0000256" key="5">
    <source>
        <dbReference type="ARBA" id="ARBA00008273"/>
    </source>
</evidence>
<sequence>MASKYENYESPLTARYCRGTVISKTFSEQNKIETWRQLWIWLAEAEFELGLKQVTQEAIDELKANQKNIDFAEAAAQEKRLKHDVMAHNYTFGKICPKAAGIIHLGATSCYVQDNADLLLQKQALIHILSKLAICLKKLAAFAEKHAATVTVGRTHYQAASFTTIGKRAVIWAQELLMAFVEIKSSLDGLRFRGIKGATGTQDSFMTLFDEDEAKVERLDELVTEKAGFTRKFNISGQTYSRQQDSKLVFGLSNLGSAMKKVAHDIRILQAFDELREPFEAEQIGSSAMPYKRNPMKCERICGISTALINQVGGALTVLADQGLERTLDDSSARRVIIPDSFLLAEAALTTLQNVFEGLIVQSDVVQRSVDRELPFLALEEALMRLCEKGGDRQAAHHKIREVALSARQRLTDGEVVNIEDMISDPFFDKVRADVLKVAEHPINFAGRSESQVLRFIEDELNPTVTEFLPASWSAEATLDV</sequence>
<comment type="pathway">
    <text evidence="4">Purine metabolism; AMP biosynthesis via de novo pathway; AMP from IMP: step 2/2.</text>
</comment>
<dbReference type="PRINTS" id="PR00149">
    <property type="entry name" value="FUMRATELYASE"/>
</dbReference>
<dbReference type="FunFam" id="1.10.275.60:FF:000001">
    <property type="entry name" value="Adenylosuccinate lyase"/>
    <property type="match status" value="1"/>
</dbReference>
<comment type="catalytic activity">
    <reaction evidence="12">
        <text>N(6)-(1,2-dicarboxyethyl)-AMP = fumarate + AMP</text>
        <dbReference type="Rhea" id="RHEA:16853"/>
        <dbReference type="ChEBI" id="CHEBI:29806"/>
        <dbReference type="ChEBI" id="CHEBI:57567"/>
        <dbReference type="ChEBI" id="CHEBI:456215"/>
        <dbReference type="EC" id="4.3.2.2"/>
    </reaction>
</comment>